<name>A0ABU5IXS8_9BACI</name>
<dbReference type="InterPro" id="IPR020019">
    <property type="entry name" value="AcTrfase_PglD-like"/>
</dbReference>
<keyword evidence="1" id="KW-0808">Transferase</keyword>
<organism evidence="4 5">
    <name type="scientific">Robertmurraya mangrovi</name>
    <dbReference type="NCBI Taxonomy" id="3098077"/>
    <lineage>
        <taxon>Bacteria</taxon>
        <taxon>Bacillati</taxon>
        <taxon>Bacillota</taxon>
        <taxon>Bacilli</taxon>
        <taxon>Bacillales</taxon>
        <taxon>Bacillaceae</taxon>
        <taxon>Robertmurraya</taxon>
    </lineage>
</organism>
<dbReference type="EMBL" id="JAXOFX010000004">
    <property type="protein sequence ID" value="MDZ5471965.1"/>
    <property type="molecule type" value="Genomic_DNA"/>
</dbReference>
<keyword evidence="5" id="KW-1185">Reference proteome</keyword>
<evidence type="ECO:0000256" key="1">
    <source>
        <dbReference type="ARBA" id="ARBA00022679"/>
    </source>
</evidence>
<dbReference type="InterPro" id="IPR050179">
    <property type="entry name" value="Trans_hexapeptide_repeat"/>
</dbReference>
<evidence type="ECO:0000256" key="2">
    <source>
        <dbReference type="ARBA" id="ARBA00022737"/>
    </source>
</evidence>
<feature type="domain" description="PglD N-terminal" evidence="3">
    <location>
        <begin position="6"/>
        <end position="82"/>
    </location>
</feature>
<dbReference type="PANTHER" id="PTHR43300">
    <property type="entry name" value="ACETYLTRANSFERASE"/>
    <property type="match status" value="1"/>
</dbReference>
<dbReference type="PANTHER" id="PTHR43300:SF7">
    <property type="entry name" value="UDP-N-ACETYLBACILLOSAMINE N-ACETYLTRANSFERASE"/>
    <property type="match status" value="1"/>
</dbReference>
<reference evidence="4 5" key="1">
    <citation type="submission" date="2023-11" db="EMBL/GenBank/DDBJ databases">
        <title>Bacillus jintuensis, isolated from a mudflat on the Beibu Gulf coast.</title>
        <authorList>
            <person name="Li M."/>
        </authorList>
    </citation>
    <scope>NUCLEOTIDE SEQUENCE [LARGE SCALE GENOMIC DNA]</scope>
    <source>
        <strain evidence="4 5">31A1R</strain>
    </source>
</reference>
<evidence type="ECO:0000259" key="3">
    <source>
        <dbReference type="Pfam" id="PF17836"/>
    </source>
</evidence>
<evidence type="ECO:0000313" key="4">
    <source>
        <dbReference type="EMBL" id="MDZ5471965.1"/>
    </source>
</evidence>
<dbReference type="InterPro" id="IPR001451">
    <property type="entry name" value="Hexapep"/>
</dbReference>
<keyword evidence="2" id="KW-0677">Repeat</keyword>
<dbReference type="InterPro" id="IPR011004">
    <property type="entry name" value="Trimer_LpxA-like_sf"/>
</dbReference>
<sequence length="210" mass="22319">MTNKPVIIIGNGGHARVLNEILFTKDIKVLGYTAPEEGINYYNLPYLGDDSTICTYSQDSVLLVNGIGSVSDTSLRAKLFNEFKSQGYFFLSLIHSSAIISSLAELGEGVQILAGVVIQPFAKIDDNTIINTSSVIEHDCTVGKHCHIAPGSVLSGNAYIAQGSHIGTGSIIIQNIKIGNNSLVGAGSLVIKDVLDNKVVYGIPAKEVKK</sequence>
<protein>
    <submittedName>
        <fullName evidence="4">Acetyltransferase</fullName>
    </submittedName>
</protein>
<dbReference type="SUPFAM" id="SSF51161">
    <property type="entry name" value="Trimeric LpxA-like enzymes"/>
    <property type="match status" value="1"/>
</dbReference>
<dbReference type="Gene3D" id="2.160.10.10">
    <property type="entry name" value="Hexapeptide repeat proteins"/>
    <property type="match status" value="1"/>
</dbReference>
<dbReference type="InterPro" id="IPR018357">
    <property type="entry name" value="Hexapep_transf_CS"/>
</dbReference>
<dbReference type="PROSITE" id="PS00101">
    <property type="entry name" value="HEXAPEP_TRANSFERASES"/>
    <property type="match status" value="1"/>
</dbReference>
<evidence type="ECO:0000313" key="5">
    <source>
        <dbReference type="Proteomes" id="UP001290455"/>
    </source>
</evidence>
<dbReference type="Gene3D" id="3.40.50.20">
    <property type="match status" value="1"/>
</dbReference>
<dbReference type="Pfam" id="PF00132">
    <property type="entry name" value="Hexapep"/>
    <property type="match status" value="1"/>
</dbReference>
<dbReference type="InterPro" id="IPR041561">
    <property type="entry name" value="PglD_N"/>
</dbReference>
<proteinExistence type="predicted"/>
<gene>
    <name evidence="4" type="ORF">SM124_09415</name>
</gene>
<comment type="caution">
    <text evidence="4">The sequence shown here is derived from an EMBL/GenBank/DDBJ whole genome shotgun (WGS) entry which is preliminary data.</text>
</comment>
<dbReference type="Pfam" id="PF17836">
    <property type="entry name" value="PglD_N"/>
    <property type="match status" value="1"/>
</dbReference>
<accession>A0ABU5IXS8</accession>
<dbReference type="Proteomes" id="UP001290455">
    <property type="component" value="Unassembled WGS sequence"/>
</dbReference>
<dbReference type="RefSeq" id="WP_322446253.1">
    <property type="nucleotide sequence ID" value="NZ_JAXOFX010000004.1"/>
</dbReference>
<dbReference type="NCBIfam" id="TIGR03570">
    <property type="entry name" value="NeuD_NnaD"/>
    <property type="match status" value="1"/>
</dbReference>
<dbReference type="CDD" id="cd03360">
    <property type="entry name" value="LbH_AT_putative"/>
    <property type="match status" value="1"/>
</dbReference>